<protein>
    <submittedName>
        <fullName evidence="3">Putative Methyltransferase family protein</fullName>
    </submittedName>
</protein>
<reference evidence="3" key="1">
    <citation type="submission" date="2014-09" db="EMBL/GenBank/DDBJ databases">
        <authorList>
            <person name="Probst J Alexander"/>
        </authorList>
    </citation>
    <scope>NUCLEOTIDE SEQUENCE</scope>
</reference>
<dbReference type="GO" id="GO:0032259">
    <property type="term" value="P:methylation"/>
    <property type="evidence" value="ECO:0007669"/>
    <property type="project" value="UniProtKB-KW"/>
</dbReference>
<dbReference type="EMBL" id="CCXY01000205">
    <property type="protein sequence ID" value="CEG12863.1"/>
    <property type="molecule type" value="Genomic_DNA"/>
</dbReference>
<dbReference type="SUPFAM" id="SSF53335">
    <property type="entry name" value="S-adenosyl-L-methionine-dependent methyltransferases"/>
    <property type="match status" value="1"/>
</dbReference>
<organism evidence="3">
    <name type="scientific">groundwater metagenome</name>
    <dbReference type="NCBI Taxonomy" id="717931"/>
    <lineage>
        <taxon>unclassified sequences</taxon>
        <taxon>metagenomes</taxon>
        <taxon>ecological metagenomes</taxon>
    </lineage>
</organism>
<sequence>MFWNNEYKNNECIWGERPSELAIVAVRYLQECKPNNEILSILEIGCGYGRDVLYFSKHLRCTILGIDNSEKAIDMARNICHKISNENIKFGCCDFAEFGEDRYDVIFIANLYHLLRPTERERLINKIKKVLRPGGLLFLNALSTNDLEEYGKGIPVQDEPHSFQKEKYLHFFTQEELEKDFNFMTIRELYEHKYDEPRVTVETHHHTSWILIGQYAGTSYNTA</sequence>
<proteinExistence type="predicted"/>
<dbReference type="InterPro" id="IPR041698">
    <property type="entry name" value="Methyltransf_25"/>
</dbReference>
<dbReference type="Gene3D" id="3.40.50.150">
    <property type="entry name" value="Vaccinia Virus protein VP39"/>
    <property type="match status" value="1"/>
</dbReference>
<evidence type="ECO:0000313" key="3">
    <source>
        <dbReference type="EMBL" id="CEG12863.1"/>
    </source>
</evidence>
<evidence type="ECO:0000259" key="2">
    <source>
        <dbReference type="Pfam" id="PF13649"/>
    </source>
</evidence>
<dbReference type="GO" id="GO:0008168">
    <property type="term" value="F:methyltransferase activity"/>
    <property type="evidence" value="ECO:0007669"/>
    <property type="project" value="UniProtKB-KW"/>
</dbReference>
<accession>A0A098EA32</accession>
<keyword evidence="3" id="KW-0489">Methyltransferase</keyword>
<dbReference type="PANTHER" id="PTHR43861">
    <property type="entry name" value="TRANS-ACONITATE 2-METHYLTRANSFERASE-RELATED"/>
    <property type="match status" value="1"/>
</dbReference>
<keyword evidence="1 3" id="KW-0808">Transferase</keyword>
<evidence type="ECO:0000256" key="1">
    <source>
        <dbReference type="ARBA" id="ARBA00022679"/>
    </source>
</evidence>
<dbReference type="AlphaFoldDB" id="A0A098EA32"/>
<feature type="domain" description="Methyltransferase" evidence="2">
    <location>
        <begin position="41"/>
        <end position="135"/>
    </location>
</feature>
<dbReference type="InterPro" id="IPR029063">
    <property type="entry name" value="SAM-dependent_MTases_sf"/>
</dbReference>
<name>A0A098EA32_9ZZZZ</name>
<dbReference type="Pfam" id="PF13649">
    <property type="entry name" value="Methyltransf_25"/>
    <property type="match status" value="1"/>
</dbReference>
<dbReference type="CDD" id="cd02440">
    <property type="entry name" value="AdoMet_MTases"/>
    <property type="match status" value="1"/>
</dbReference>
<gene>
    <name evidence="3" type="ORF">MSIBF_A2830002</name>
</gene>